<comment type="subcellular location">
    <subcellularLocation>
        <location evidence="1">Cell membrane</location>
        <topology evidence="1">Multi-pass membrane protein</topology>
    </subcellularLocation>
</comment>
<evidence type="ECO:0000256" key="4">
    <source>
        <dbReference type="ARBA" id="ARBA00020739"/>
    </source>
</evidence>
<comment type="function">
    <text evidence="11">Required for CpsD phosphorylation. Involved in the regulation of capsular polysaccharide biosynthesis. May be part of a complex that directs the coordinated polymerization and export to the cell surface of the capsular polysaccharide.</text>
</comment>
<evidence type="ECO:0000313" key="14">
    <source>
        <dbReference type="EMBL" id="EOT87186.1"/>
    </source>
</evidence>
<dbReference type="GO" id="GO:0005886">
    <property type="term" value="C:plasma membrane"/>
    <property type="evidence" value="ECO:0007669"/>
    <property type="project" value="UniProtKB-SubCell"/>
</dbReference>
<evidence type="ECO:0000256" key="10">
    <source>
        <dbReference type="ARBA" id="ARBA00023169"/>
    </source>
</evidence>
<feature type="transmembrane region" description="Helical" evidence="12">
    <location>
        <begin position="21"/>
        <end position="40"/>
    </location>
</feature>
<dbReference type="PATRIC" id="fig|1140003.3.peg.241"/>
<keyword evidence="5" id="KW-1003">Cell membrane</keyword>
<reference evidence="14 15" key="1">
    <citation type="submission" date="2013-03" db="EMBL/GenBank/DDBJ databases">
        <title>The Genome Sequence of Enterococcus sulfureus ATCC_49903 (PacBio/Illumina hybrid assembly).</title>
        <authorList>
            <consortium name="The Broad Institute Genomics Platform"/>
            <consortium name="The Broad Institute Genome Sequencing Center for Infectious Disease"/>
            <person name="Earl A."/>
            <person name="Russ C."/>
            <person name="Gilmore M."/>
            <person name="Surin D."/>
            <person name="Walker B."/>
            <person name="Young S."/>
            <person name="Zeng Q."/>
            <person name="Gargeya S."/>
            <person name="Fitzgerald M."/>
            <person name="Haas B."/>
            <person name="Abouelleil A."/>
            <person name="Allen A.W."/>
            <person name="Alvarado L."/>
            <person name="Arachchi H.M."/>
            <person name="Berlin A.M."/>
            <person name="Chapman S.B."/>
            <person name="Gainer-Dewar J."/>
            <person name="Goldberg J."/>
            <person name="Griggs A."/>
            <person name="Gujja S."/>
            <person name="Hansen M."/>
            <person name="Howarth C."/>
            <person name="Imamovic A."/>
            <person name="Ireland A."/>
            <person name="Larimer J."/>
            <person name="McCowan C."/>
            <person name="Murphy C."/>
            <person name="Pearson M."/>
            <person name="Poon T.W."/>
            <person name="Priest M."/>
            <person name="Roberts A."/>
            <person name="Saif S."/>
            <person name="Shea T."/>
            <person name="Sisk P."/>
            <person name="Sykes S."/>
            <person name="Wortman J."/>
            <person name="Nusbaum C."/>
            <person name="Birren B."/>
        </authorList>
    </citation>
    <scope>NUCLEOTIDE SEQUENCE [LARGE SCALE GENOMIC DNA]</scope>
    <source>
        <strain evidence="14 15">ATCC 49903</strain>
    </source>
</reference>
<dbReference type="Pfam" id="PF02706">
    <property type="entry name" value="Wzz"/>
    <property type="match status" value="1"/>
</dbReference>
<dbReference type="eggNOG" id="COG3944">
    <property type="taxonomic scope" value="Bacteria"/>
</dbReference>
<dbReference type="PANTHER" id="PTHR32309">
    <property type="entry name" value="TYROSINE-PROTEIN KINASE"/>
    <property type="match status" value="1"/>
</dbReference>
<evidence type="ECO:0000256" key="1">
    <source>
        <dbReference type="ARBA" id="ARBA00004651"/>
    </source>
</evidence>
<comment type="pathway">
    <text evidence="2">Capsule biogenesis; capsule polysaccharide biosynthesis.</text>
</comment>
<evidence type="ECO:0000313" key="15">
    <source>
        <dbReference type="Proteomes" id="UP000015961"/>
    </source>
</evidence>
<evidence type="ECO:0000256" key="11">
    <source>
        <dbReference type="ARBA" id="ARBA00045736"/>
    </source>
</evidence>
<comment type="similarity">
    <text evidence="3">Belongs to the CpsC/CapA family.</text>
</comment>
<dbReference type="RefSeq" id="WP_016184738.1">
    <property type="nucleotide sequence ID" value="NZ_ASWO01000001.1"/>
</dbReference>
<dbReference type="STRING" id="1140003.OMY_00247"/>
<gene>
    <name evidence="14" type="ORF">I573_00242</name>
</gene>
<proteinExistence type="inferred from homology"/>
<dbReference type="EMBL" id="ASWO01000001">
    <property type="protein sequence ID" value="EOT87186.1"/>
    <property type="molecule type" value="Genomic_DNA"/>
</dbReference>
<evidence type="ECO:0000256" key="8">
    <source>
        <dbReference type="ARBA" id="ARBA00022989"/>
    </source>
</evidence>
<keyword evidence="7" id="KW-0972">Capsule biogenesis/degradation</keyword>
<name>S0KWZ1_9ENTE</name>
<dbReference type="PANTHER" id="PTHR32309:SF13">
    <property type="entry name" value="FERRIC ENTEROBACTIN TRANSPORT PROTEIN FEPE"/>
    <property type="match status" value="1"/>
</dbReference>
<keyword evidence="6 12" id="KW-0812">Transmembrane</keyword>
<dbReference type="OrthoDB" id="2360475at2"/>
<evidence type="ECO:0000256" key="12">
    <source>
        <dbReference type="SAM" id="Phobius"/>
    </source>
</evidence>
<evidence type="ECO:0000256" key="5">
    <source>
        <dbReference type="ARBA" id="ARBA00022475"/>
    </source>
</evidence>
<dbReference type="InterPro" id="IPR003856">
    <property type="entry name" value="LPS_length_determ_N"/>
</dbReference>
<evidence type="ECO:0000256" key="9">
    <source>
        <dbReference type="ARBA" id="ARBA00023136"/>
    </source>
</evidence>
<evidence type="ECO:0000256" key="2">
    <source>
        <dbReference type="ARBA" id="ARBA00005132"/>
    </source>
</evidence>
<feature type="transmembrane region" description="Helical" evidence="12">
    <location>
        <begin position="175"/>
        <end position="195"/>
    </location>
</feature>
<sequence>MDQTYNLNQLFSILLKRIKMIIFWGLVGIGVSAAITFFVITPKYSSQAQLVVTLPQTENTNVNDVNSNLQMINTYKDFIVSDLVLNQVENRLKSDYNMKMSPEEIKDSISIAQNQNSQMFSIISLSQNAKSAANIANTVANIFKENAKDVLNVDRITIISNAVVDTDPVSPNHKLFLIFGMLVGIGLGMVFAMIAELMDRTVKDSQFIVEELGFTILGTVPEVSEKDIANYIKKAKNLAATQLSTRKATTSENIVNENLVEEKNTKSTRRNRSRI</sequence>
<evidence type="ECO:0000256" key="3">
    <source>
        <dbReference type="ARBA" id="ARBA00006683"/>
    </source>
</evidence>
<feature type="domain" description="Polysaccharide chain length determinant N-terminal" evidence="13">
    <location>
        <begin position="6"/>
        <end position="88"/>
    </location>
</feature>
<keyword evidence="8 12" id="KW-1133">Transmembrane helix</keyword>
<dbReference type="AlphaFoldDB" id="S0KWZ1"/>
<keyword evidence="9 12" id="KW-0472">Membrane</keyword>
<dbReference type="Proteomes" id="UP000015961">
    <property type="component" value="Unassembled WGS sequence"/>
</dbReference>
<dbReference type="InterPro" id="IPR050445">
    <property type="entry name" value="Bact_polysacc_biosynth/exp"/>
</dbReference>
<keyword evidence="15" id="KW-1185">Reference proteome</keyword>
<evidence type="ECO:0000259" key="13">
    <source>
        <dbReference type="Pfam" id="PF02706"/>
    </source>
</evidence>
<dbReference type="GO" id="GO:0000271">
    <property type="term" value="P:polysaccharide biosynthetic process"/>
    <property type="evidence" value="ECO:0007669"/>
    <property type="project" value="UniProtKB-KW"/>
</dbReference>
<evidence type="ECO:0000256" key="7">
    <source>
        <dbReference type="ARBA" id="ARBA00022903"/>
    </source>
</evidence>
<comment type="caution">
    <text evidence="14">The sequence shown here is derived from an EMBL/GenBank/DDBJ whole genome shotgun (WGS) entry which is preliminary data.</text>
</comment>
<accession>S0KWZ1</accession>
<organism evidence="14 15">
    <name type="scientific">Enterococcus sulfureus ATCC 49903</name>
    <dbReference type="NCBI Taxonomy" id="1140003"/>
    <lineage>
        <taxon>Bacteria</taxon>
        <taxon>Bacillati</taxon>
        <taxon>Bacillota</taxon>
        <taxon>Bacilli</taxon>
        <taxon>Lactobacillales</taxon>
        <taxon>Enterococcaceae</taxon>
        <taxon>Enterococcus</taxon>
    </lineage>
</organism>
<dbReference type="GO" id="GO:0004713">
    <property type="term" value="F:protein tyrosine kinase activity"/>
    <property type="evidence" value="ECO:0007669"/>
    <property type="project" value="TreeGrafter"/>
</dbReference>
<protein>
    <recommendedName>
        <fullName evidence="4">Capsular polysaccharide biosynthesis protein CpsC</fullName>
    </recommendedName>
</protein>
<keyword evidence="10" id="KW-0270">Exopolysaccharide synthesis</keyword>
<evidence type="ECO:0000256" key="6">
    <source>
        <dbReference type="ARBA" id="ARBA00022692"/>
    </source>
</evidence>